<dbReference type="RefSeq" id="WP_063012783.1">
    <property type="nucleotide sequence ID" value="NZ_PSZD01000003.1"/>
</dbReference>
<comment type="caution">
    <text evidence="1">The sequence shown here is derived from an EMBL/GenBank/DDBJ whole genome shotgun (WGS) entry which is preliminary data.</text>
</comment>
<dbReference type="Pfam" id="PF04672">
    <property type="entry name" value="Methyltransf_19"/>
    <property type="match status" value="1"/>
</dbReference>
<keyword evidence="1" id="KW-0808">Transferase</keyword>
<keyword evidence="1" id="KW-0489">Methyltransferase</keyword>
<accession>A0A2S6ABV9</accession>
<name>A0A2S6ABV9_9NOCA</name>
<gene>
    <name evidence="1" type="ORF">C5F51_06405</name>
</gene>
<dbReference type="Proteomes" id="UP000238356">
    <property type="component" value="Unassembled WGS sequence"/>
</dbReference>
<proteinExistence type="predicted"/>
<dbReference type="AlphaFoldDB" id="A0A2S6ABV9"/>
<dbReference type="GO" id="GO:0008168">
    <property type="term" value="F:methyltransferase activity"/>
    <property type="evidence" value="ECO:0007669"/>
    <property type="project" value="UniProtKB-KW"/>
</dbReference>
<sequence length="279" mass="29727">MADDGGVVDLGQDRAHSARIYDYYLGGRDNYEADRVAAAAIEQAIPSVRAVARGNRAFMARAVRHLSADLGVRQFLDIGTGIPTEPNLHQVAQEAAPDARVVYVDNDPIVLAHARALLTGTPEGVTRYVEADVHDPGRILSAPEVEATLDFSRPVALSLIALCHFVPGDEVYDIIDTLLAPLAPGSFLVMTHLSPDFAPDMVEGTVAAYRQSGIEMEARSYDGVARFFRDMDVIEPGIVAIDDWHAGGVAPALPDDVSTLDTGATAPPAAGYAAVGRKR</sequence>
<dbReference type="SUPFAM" id="SSF53335">
    <property type="entry name" value="S-adenosyl-L-methionine-dependent methyltransferases"/>
    <property type="match status" value="1"/>
</dbReference>
<evidence type="ECO:0000313" key="1">
    <source>
        <dbReference type="EMBL" id="PPJ31219.1"/>
    </source>
</evidence>
<dbReference type="EMBL" id="PSZD01000003">
    <property type="protein sequence ID" value="PPJ31219.1"/>
    <property type="molecule type" value="Genomic_DNA"/>
</dbReference>
<dbReference type="GO" id="GO:0032259">
    <property type="term" value="P:methylation"/>
    <property type="evidence" value="ECO:0007669"/>
    <property type="project" value="UniProtKB-KW"/>
</dbReference>
<dbReference type="InterPro" id="IPR029063">
    <property type="entry name" value="SAM-dependent_MTases_sf"/>
</dbReference>
<dbReference type="InterPro" id="IPR006764">
    <property type="entry name" value="SAM_dep_MeTrfase_SAV2177_type"/>
</dbReference>
<keyword evidence="2" id="KW-1185">Reference proteome</keyword>
<dbReference type="PIRSF" id="PIRSF017393">
    <property type="entry name" value="MTase_SAV2177"/>
    <property type="match status" value="1"/>
</dbReference>
<protein>
    <submittedName>
        <fullName evidence="1">Methyltransferase</fullName>
    </submittedName>
</protein>
<dbReference type="Gene3D" id="3.40.50.150">
    <property type="entry name" value="Vaccinia Virus protein VP39"/>
    <property type="match status" value="1"/>
</dbReference>
<evidence type="ECO:0000313" key="2">
    <source>
        <dbReference type="Proteomes" id="UP000238356"/>
    </source>
</evidence>
<reference evidence="1 2" key="1">
    <citation type="submission" date="2018-02" db="EMBL/GenBank/DDBJ databases">
        <title>8 Nocardia nova and 1 Nocardia cyriacigeorgica strain used for evolution to TMP-SMX.</title>
        <authorList>
            <person name="Mehta H."/>
            <person name="Weng J."/>
            <person name="Shamoo Y."/>
        </authorList>
    </citation>
    <scope>NUCLEOTIDE SEQUENCE [LARGE SCALE GENOMIC DNA]</scope>
    <source>
        <strain evidence="1 2">BAA2227</strain>
    </source>
</reference>
<organism evidence="1 2">
    <name type="scientific">Nocardia nova</name>
    <dbReference type="NCBI Taxonomy" id="37330"/>
    <lineage>
        <taxon>Bacteria</taxon>
        <taxon>Bacillati</taxon>
        <taxon>Actinomycetota</taxon>
        <taxon>Actinomycetes</taxon>
        <taxon>Mycobacteriales</taxon>
        <taxon>Nocardiaceae</taxon>
        <taxon>Nocardia</taxon>
    </lineage>
</organism>